<keyword evidence="2" id="KW-1185">Reference proteome</keyword>
<dbReference type="EMBL" id="BNAO01000010">
    <property type="protein sequence ID" value="GHG76947.1"/>
    <property type="molecule type" value="Genomic_DNA"/>
</dbReference>
<dbReference type="Proteomes" id="UP000659697">
    <property type="component" value="Unassembled WGS sequence"/>
</dbReference>
<comment type="caution">
    <text evidence="1">The sequence shown here is derived from an EMBL/GenBank/DDBJ whole genome shotgun (WGS) entry which is preliminary data.</text>
</comment>
<protein>
    <submittedName>
        <fullName evidence="1">Uncharacterized protein</fullName>
    </submittedName>
</protein>
<dbReference type="RefSeq" id="WP_229833615.1">
    <property type="nucleotide sequence ID" value="NZ_BNAO01000010.1"/>
</dbReference>
<name>A0ABQ3LAQ3_9ALTE</name>
<reference evidence="2" key="1">
    <citation type="journal article" date="2019" name="Int. J. Syst. Evol. Microbiol.">
        <title>The Global Catalogue of Microorganisms (GCM) 10K type strain sequencing project: providing services to taxonomists for standard genome sequencing and annotation.</title>
        <authorList>
            <consortium name="The Broad Institute Genomics Platform"/>
            <consortium name="The Broad Institute Genome Sequencing Center for Infectious Disease"/>
            <person name="Wu L."/>
            <person name="Ma J."/>
        </authorList>
    </citation>
    <scope>NUCLEOTIDE SEQUENCE [LARGE SCALE GENOMIC DNA]</scope>
    <source>
        <strain evidence="2">CGMCC 1.7003</strain>
    </source>
</reference>
<evidence type="ECO:0000313" key="1">
    <source>
        <dbReference type="EMBL" id="GHG76947.1"/>
    </source>
</evidence>
<organism evidence="1 2">
    <name type="scientific">Alishewanella longhuensis</name>
    <dbReference type="NCBI Taxonomy" id="1091037"/>
    <lineage>
        <taxon>Bacteria</taxon>
        <taxon>Pseudomonadati</taxon>
        <taxon>Pseudomonadota</taxon>
        <taxon>Gammaproteobacteria</taxon>
        <taxon>Alteromonadales</taxon>
        <taxon>Alteromonadaceae</taxon>
        <taxon>Alishewanella</taxon>
    </lineage>
</organism>
<gene>
    <name evidence="1" type="ORF">GCM10010919_32220</name>
</gene>
<sequence>MSYIPPFTITADIVNLVANISEQVGQLNASALIVSPQLRKQNRIKTITGTLAIEGNTLSEEQIAAII</sequence>
<evidence type="ECO:0000313" key="2">
    <source>
        <dbReference type="Proteomes" id="UP000659697"/>
    </source>
</evidence>
<accession>A0ABQ3LAQ3</accession>
<proteinExistence type="predicted"/>